<dbReference type="Gene3D" id="3.90.120.10">
    <property type="entry name" value="DNA Methylase, subunit A, domain 2"/>
    <property type="match status" value="1"/>
</dbReference>
<dbReference type="REBASE" id="203414">
    <property type="entry name" value="M1.Tsp23208ORF22545P"/>
</dbReference>
<evidence type="ECO:0000256" key="2">
    <source>
        <dbReference type="ARBA" id="ARBA00022679"/>
    </source>
</evidence>
<dbReference type="InterPro" id="IPR018117">
    <property type="entry name" value="C5_DNA_meth_AS"/>
</dbReference>
<keyword evidence="1 5" id="KW-0489">Methyltransferase</keyword>
<dbReference type="InterPro" id="IPR029063">
    <property type="entry name" value="SAM-dependent_MTases_sf"/>
</dbReference>
<keyword evidence="2 5" id="KW-0808">Transferase</keyword>
<dbReference type="PANTHER" id="PTHR10629">
    <property type="entry name" value="CYTOSINE-SPECIFIC METHYLTRANSFERASE"/>
    <property type="match status" value="1"/>
</dbReference>
<dbReference type="InterPro" id="IPR031303">
    <property type="entry name" value="C5_meth_CS"/>
</dbReference>
<organism evidence="8 9">
    <name type="scientific">Tumebacillus avium</name>
    <dbReference type="NCBI Taxonomy" id="1903704"/>
    <lineage>
        <taxon>Bacteria</taxon>
        <taxon>Bacillati</taxon>
        <taxon>Bacillota</taxon>
        <taxon>Bacilli</taxon>
        <taxon>Bacillales</taxon>
        <taxon>Alicyclobacillaceae</taxon>
        <taxon>Tumebacillus</taxon>
    </lineage>
</organism>
<dbReference type="PROSITE" id="PS51679">
    <property type="entry name" value="SAM_MT_C5"/>
    <property type="match status" value="1"/>
</dbReference>
<name>A0A1Y0ISN5_9BACL</name>
<comment type="catalytic activity">
    <reaction evidence="7">
        <text>a 2'-deoxycytidine in DNA + S-adenosyl-L-methionine = a 5-methyl-2'-deoxycytidine in DNA + S-adenosyl-L-homocysteine + H(+)</text>
        <dbReference type="Rhea" id="RHEA:13681"/>
        <dbReference type="Rhea" id="RHEA-COMP:11369"/>
        <dbReference type="Rhea" id="RHEA-COMP:11370"/>
        <dbReference type="ChEBI" id="CHEBI:15378"/>
        <dbReference type="ChEBI" id="CHEBI:57856"/>
        <dbReference type="ChEBI" id="CHEBI:59789"/>
        <dbReference type="ChEBI" id="CHEBI:85452"/>
        <dbReference type="ChEBI" id="CHEBI:85454"/>
        <dbReference type="EC" id="2.1.1.37"/>
    </reaction>
</comment>
<comment type="similarity">
    <text evidence="5 6">Belongs to the class I-like SAM-binding methyltransferase superfamily. C5-methyltransferase family.</text>
</comment>
<dbReference type="PANTHER" id="PTHR10629:SF52">
    <property type="entry name" value="DNA (CYTOSINE-5)-METHYLTRANSFERASE 1"/>
    <property type="match status" value="1"/>
</dbReference>
<dbReference type="PROSITE" id="PS00094">
    <property type="entry name" value="C5_MTASE_1"/>
    <property type="match status" value="1"/>
</dbReference>
<gene>
    <name evidence="8" type="ORF">CBW65_22545</name>
</gene>
<evidence type="ECO:0000256" key="6">
    <source>
        <dbReference type="RuleBase" id="RU000416"/>
    </source>
</evidence>
<sequence>MKPLAIDLFCGAGGMSEGILQAGFHIIFSSDINRDVMRTYTNRHEKLGLIQGKNTHFECADIRDLTEEFVKDAVKNLKMFSGQAFPEIDAVFGGPPCQGFSRAGRRDKNDPRNQLFKEYIRLIRDIKPKYVVMENVEGFLDTKLDNFIGVNGEVYPQNCLVPDILRREFDGIGYVTIEPRLLDASDYGVPQKRRRVIFIAFRNHEGDRLAIPSYPEASTAESDQKVTVDEAISDLVFGKQCQAFGLSDYQNDSRNGRTPTLAGGRIPSNGVTLNHESSKHTAVVRERFSLFQEGESAAQVAKRILAQGIDYEKYPNLIEECIGKLKGKYEADRIKEAFKSGKITEEMLKALLTKKNSRIRLERHRQSLTMVTLPDDFISPFEDRCLTVREMARLQSFDDSFEFLGKRTTGGDRRKSDVPQYTQVGNAVPPLLAKAIALEIKKAILASKQSLVHQ</sequence>
<dbReference type="NCBIfam" id="TIGR00675">
    <property type="entry name" value="dcm"/>
    <property type="match status" value="1"/>
</dbReference>
<accession>A0A1Y0ISN5</accession>
<dbReference type="EC" id="2.1.1.37" evidence="7"/>
<dbReference type="GO" id="GO:0032259">
    <property type="term" value="P:methylation"/>
    <property type="evidence" value="ECO:0007669"/>
    <property type="project" value="UniProtKB-KW"/>
</dbReference>
<dbReference type="SUPFAM" id="SSF53335">
    <property type="entry name" value="S-adenosyl-L-methionine-dependent methyltransferases"/>
    <property type="match status" value="1"/>
</dbReference>
<dbReference type="KEGG" id="tum:CBW65_22545"/>
<keyword evidence="3 5" id="KW-0949">S-adenosyl-L-methionine</keyword>
<protein>
    <recommendedName>
        <fullName evidence="7">Cytosine-specific methyltransferase</fullName>
        <ecNumber evidence="7">2.1.1.37</ecNumber>
    </recommendedName>
</protein>
<dbReference type="Proteomes" id="UP000195437">
    <property type="component" value="Chromosome"/>
</dbReference>
<evidence type="ECO:0000256" key="3">
    <source>
        <dbReference type="ARBA" id="ARBA00022691"/>
    </source>
</evidence>
<dbReference type="InterPro" id="IPR050390">
    <property type="entry name" value="C5-Methyltransferase"/>
</dbReference>
<evidence type="ECO:0000256" key="4">
    <source>
        <dbReference type="ARBA" id="ARBA00022747"/>
    </source>
</evidence>
<dbReference type="AlphaFoldDB" id="A0A1Y0ISN5"/>
<keyword evidence="9" id="KW-1185">Reference proteome</keyword>
<evidence type="ECO:0000256" key="7">
    <source>
        <dbReference type="RuleBase" id="RU000417"/>
    </source>
</evidence>
<dbReference type="GO" id="GO:0044027">
    <property type="term" value="P:negative regulation of gene expression via chromosomal CpG island methylation"/>
    <property type="evidence" value="ECO:0007669"/>
    <property type="project" value="TreeGrafter"/>
</dbReference>
<dbReference type="PRINTS" id="PR00105">
    <property type="entry name" value="C5METTRFRASE"/>
</dbReference>
<dbReference type="Pfam" id="PF00145">
    <property type="entry name" value="DNA_methylase"/>
    <property type="match status" value="1"/>
</dbReference>
<dbReference type="PROSITE" id="PS00095">
    <property type="entry name" value="C5_MTASE_2"/>
    <property type="match status" value="1"/>
</dbReference>
<feature type="active site" evidence="5">
    <location>
        <position position="97"/>
    </location>
</feature>
<dbReference type="OrthoDB" id="9813719at2"/>
<dbReference type="GO" id="GO:0003677">
    <property type="term" value="F:DNA binding"/>
    <property type="evidence" value="ECO:0007669"/>
    <property type="project" value="TreeGrafter"/>
</dbReference>
<dbReference type="EMBL" id="CP021434">
    <property type="protein sequence ID" value="ARU63467.1"/>
    <property type="molecule type" value="Genomic_DNA"/>
</dbReference>
<evidence type="ECO:0000256" key="5">
    <source>
        <dbReference type="PROSITE-ProRule" id="PRU01016"/>
    </source>
</evidence>
<dbReference type="GO" id="GO:0009307">
    <property type="term" value="P:DNA restriction-modification system"/>
    <property type="evidence" value="ECO:0007669"/>
    <property type="project" value="UniProtKB-KW"/>
</dbReference>
<dbReference type="RefSeq" id="WP_087458808.1">
    <property type="nucleotide sequence ID" value="NZ_CP021434.1"/>
</dbReference>
<evidence type="ECO:0000313" key="9">
    <source>
        <dbReference type="Proteomes" id="UP000195437"/>
    </source>
</evidence>
<evidence type="ECO:0000256" key="1">
    <source>
        <dbReference type="ARBA" id="ARBA00022603"/>
    </source>
</evidence>
<dbReference type="InterPro" id="IPR001525">
    <property type="entry name" value="C5_MeTfrase"/>
</dbReference>
<dbReference type="Gene3D" id="3.40.50.150">
    <property type="entry name" value="Vaccinia Virus protein VP39"/>
    <property type="match status" value="1"/>
</dbReference>
<proteinExistence type="inferred from homology"/>
<evidence type="ECO:0000313" key="8">
    <source>
        <dbReference type="EMBL" id="ARU63467.1"/>
    </source>
</evidence>
<keyword evidence="4" id="KW-0680">Restriction system</keyword>
<dbReference type="GO" id="GO:0003886">
    <property type="term" value="F:DNA (cytosine-5-)-methyltransferase activity"/>
    <property type="evidence" value="ECO:0007669"/>
    <property type="project" value="UniProtKB-EC"/>
</dbReference>
<reference evidence="9" key="1">
    <citation type="submission" date="2017-05" db="EMBL/GenBank/DDBJ databases">
        <authorList>
            <person name="Sung H."/>
        </authorList>
    </citation>
    <scope>NUCLEOTIDE SEQUENCE [LARGE SCALE GENOMIC DNA]</scope>
    <source>
        <strain evidence="9">AR23208</strain>
    </source>
</reference>